<sequence length="116" mass="12826">TRCIKMHAKIASGKMKRTCVFGMMRMNFVNSIPETAPTETMIAAGLDIYALELVRINQKQMRVTNTRTGIRIPPGHFGVIGADYQGEIKVNLLNNSESLDYSTPYPVGPNLPVCPN</sequence>
<reference evidence="1" key="2">
    <citation type="submission" date="2025-09" db="UniProtKB">
        <authorList>
            <consortium name="Ensembl"/>
        </authorList>
    </citation>
    <scope>IDENTIFICATION</scope>
</reference>
<dbReference type="InterPro" id="IPR036157">
    <property type="entry name" value="dUTPase-like_sf"/>
</dbReference>
<evidence type="ECO:0000313" key="1">
    <source>
        <dbReference type="Ensembl" id="ENSFALP00000021192.1"/>
    </source>
</evidence>
<accession>A0A803VEN6</accession>
<organism evidence="1 2">
    <name type="scientific">Ficedula albicollis</name>
    <name type="common">Collared flycatcher</name>
    <name type="synonym">Muscicapa albicollis</name>
    <dbReference type="NCBI Taxonomy" id="59894"/>
    <lineage>
        <taxon>Eukaryota</taxon>
        <taxon>Metazoa</taxon>
        <taxon>Chordata</taxon>
        <taxon>Craniata</taxon>
        <taxon>Vertebrata</taxon>
        <taxon>Euteleostomi</taxon>
        <taxon>Archelosauria</taxon>
        <taxon>Archosauria</taxon>
        <taxon>Dinosauria</taxon>
        <taxon>Saurischia</taxon>
        <taxon>Theropoda</taxon>
        <taxon>Coelurosauria</taxon>
        <taxon>Aves</taxon>
        <taxon>Neognathae</taxon>
        <taxon>Neoaves</taxon>
        <taxon>Telluraves</taxon>
        <taxon>Australaves</taxon>
        <taxon>Passeriformes</taxon>
        <taxon>Muscicapidae</taxon>
        <taxon>Ficedula</taxon>
    </lineage>
</organism>
<reference evidence="1" key="1">
    <citation type="submission" date="2025-08" db="UniProtKB">
        <authorList>
            <consortium name="Ensembl"/>
        </authorList>
    </citation>
    <scope>IDENTIFICATION</scope>
</reference>
<dbReference type="Ensembl" id="ENSFALT00000034757.1">
    <property type="protein sequence ID" value="ENSFALP00000021192.1"/>
    <property type="gene ID" value="ENSFALG00000028572.1"/>
</dbReference>
<protein>
    <submittedName>
        <fullName evidence="1">Uncharacterized protein</fullName>
    </submittedName>
</protein>
<dbReference type="AlphaFoldDB" id="A0A803VEN6"/>
<dbReference type="SUPFAM" id="SSF51283">
    <property type="entry name" value="dUTPase-like"/>
    <property type="match status" value="1"/>
</dbReference>
<name>A0A803VEN6_FICAL</name>
<dbReference type="GeneTree" id="ENSGT01010000222698"/>
<dbReference type="Proteomes" id="UP000016665">
    <property type="component" value="Unplaced"/>
</dbReference>
<proteinExistence type="predicted"/>
<keyword evidence="2" id="KW-1185">Reference proteome</keyword>
<evidence type="ECO:0000313" key="2">
    <source>
        <dbReference type="Proteomes" id="UP000016665"/>
    </source>
</evidence>